<proteinExistence type="predicted"/>
<accession>A0AAW3IB27</accession>
<evidence type="ECO:0008006" key="6">
    <source>
        <dbReference type="Google" id="ProtNLM"/>
    </source>
</evidence>
<dbReference type="Pfam" id="PF20432">
    <property type="entry name" value="Xre-like-HTH"/>
    <property type="match status" value="1"/>
</dbReference>
<feature type="region of interest" description="Disordered" evidence="1">
    <location>
        <begin position="1"/>
        <end position="26"/>
    </location>
</feature>
<gene>
    <name evidence="4" type="ORF">AFM18_00160</name>
</gene>
<dbReference type="InterPro" id="IPR046847">
    <property type="entry name" value="Xre-like_HTH"/>
</dbReference>
<protein>
    <recommendedName>
        <fullName evidence="6">DUF2384 domain-containing protein</fullName>
    </recommendedName>
</protein>
<dbReference type="RefSeq" id="WP_050444689.1">
    <property type="nucleotide sequence ID" value="NZ_LGVG01000001.1"/>
</dbReference>
<dbReference type="Pfam" id="PF09722">
    <property type="entry name" value="Xre_MbcA_ParS_C"/>
    <property type="match status" value="1"/>
</dbReference>
<evidence type="ECO:0000256" key="1">
    <source>
        <dbReference type="SAM" id="MobiDB-lite"/>
    </source>
</evidence>
<dbReference type="Proteomes" id="UP000037511">
    <property type="component" value="Unassembled WGS sequence"/>
</dbReference>
<organism evidence="4 5">
    <name type="scientific">Achromobacter spanius</name>
    <dbReference type="NCBI Taxonomy" id="217203"/>
    <lineage>
        <taxon>Bacteria</taxon>
        <taxon>Pseudomonadati</taxon>
        <taxon>Pseudomonadota</taxon>
        <taxon>Betaproteobacteria</taxon>
        <taxon>Burkholderiales</taxon>
        <taxon>Alcaligenaceae</taxon>
        <taxon>Achromobacter</taxon>
    </lineage>
</organism>
<name>A0AAW3IB27_9BURK</name>
<evidence type="ECO:0000313" key="5">
    <source>
        <dbReference type="Proteomes" id="UP000037511"/>
    </source>
</evidence>
<dbReference type="EMBL" id="LGVG01000001">
    <property type="protein sequence ID" value="KNE29478.1"/>
    <property type="molecule type" value="Genomic_DNA"/>
</dbReference>
<dbReference type="AlphaFoldDB" id="A0AAW3IB27"/>
<evidence type="ECO:0000313" key="4">
    <source>
        <dbReference type="EMBL" id="KNE29478.1"/>
    </source>
</evidence>
<sequence length="161" mass="17270">MTIAIPGKSADKRGAAATRPPRRAATRAKQLFQELVDSPLSDMARDVRRGLPAQIVDDAADFLQVPKSEIMAITEVKAASLSRWTREGQMLPLGESDRLARVARVARVARQVLGSDDEAVLWLNTPVPALGNVKPLSLLTSDASSRIVEDTLARAAAGVYA</sequence>
<dbReference type="InterPro" id="IPR024467">
    <property type="entry name" value="Xre/MbcA/ParS-like_toxin-bd"/>
</dbReference>
<dbReference type="InterPro" id="IPR011979">
    <property type="entry name" value="Antitox_Xre"/>
</dbReference>
<dbReference type="GO" id="GO:0003677">
    <property type="term" value="F:DNA binding"/>
    <property type="evidence" value="ECO:0007669"/>
    <property type="project" value="InterPro"/>
</dbReference>
<dbReference type="NCBIfam" id="TIGR02293">
    <property type="entry name" value="TAS_TIGR02293"/>
    <property type="match status" value="1"/>
</dbReference>
<comment type="caution">
    <text evidence="4">The sequence shown here is derived from an EMBL/GenBank/DDBJ whole genome shotgun (WGS) entry which is preliminary data.</text>
</comment>
<reference evidence="4 5" key="1">
    <citation type="submission" date="2015-07" db="EMBL/GenBank/DDBJ databases">
        <title>Draft genome of Achromobacter spanius.</title>
        <authorList>
            <person name="Wang X."/>
        </authorList>
    </citation>
    <scope>NUCLEOTIDE SEQUENCE [LARGE SCALE GENOMIC DNA]</scope>
    <source>
        <strain evidence="4 5">CGMCC9173</strain>
    </source>
</reference>
<feature type="domain" description="Antitoxin Xre-like helix-turn-helix" evidence="3">
    <location>
        <begin position="43"/>
        <end position="104"/>
    </location>
</feature>
<feature type="domain" description="Antitoxin Xre/MbcA/ParS-like toxin-binding" evidence="2">
    <location>
        <begin position="109"/>
        <end position="158"/>
    </location>
</feature>
<evidence type="ECO:0000259" key="2">
    <source>
        <dbReference type="Pfam" id="PF09722"/>
    </source>
</evidence>
<evidence type="ECO:0000259" key="3">
    <source>
        <dbReference type="Pfam" id="PF20432"/>
    </source>
</evidence>